<dbReference type="CDD" id="cd17489">
    <property type="entry name" value="MFS_YfcJ_like"/>
    <property type="match status" value="1"/>
</dbReference>
<dbReference type="NCBIfam" id="NF003477">
    <property type="entry name" value="PRK05122.1"/>
    <property type="match status" value="1"/>
</dbReference>
<dbReference type="EMBL" id="LN907827">
    <property type="protein sequence ID" value="CUU23413.1"/>
    <property type="molecule type" value="Genomic_DNA"/>
</dbReference>
<feature type="transmembrane region" description="Helical" evidence="8">
    <location>
        <begin position="355"/>
        <end position="377"/>
    </location>
</feature>
<feature type="transmembrane region" description="Helical" evidence="8">
    <location>
        <begin position="296"/>
        <end position="314"/>
    </location>
</feature>
<evidence type="ECO:0000313" key="11">
    <source>
        <dbReference type="Proteomes" id="UP000059419"/>
    </source>
</evidence>
<evidence type="ECO:0000259" key="9">
    <source>
        <dbReference type="PROSITE" id="PS50850"/>
    </source>
</evidence>
<comment type="subcellular location">
    <subcellularLocation>
        <location evidence="8">Cell inner membrane</location>
        <topology evidence="8">Multi-pass membrane protein</topology>
    </subcellularLocation>
    <subcellularLocation>
        <location evidence="1">Cell membrane</location>
        <topology evidence="1">Multi-pass membrane protein</topology>
    </subcellularLocation>
</comment>
<dbReference type="PANTHER" id="PTHR23517:SF13">
    <property type="entry name" value="MAJOR FACILITATOR SUPERFAMILY MFS_1"/>
    <property type="match status" value="1"/>
</dbReference>
<feature type="transmembrane region" description="Helical" evidence="8">
    <location>
        <begin position="192"/>
        <end position="212"/>
    </location>
</feature>
<feature type="transmembrane region" description="Helical" evidence="8">
    <location>
        <begin position="320"/>
        <end position="343"/>
    </location>
</feature>
<reference evidence="11" key="1">
    <citation type="submission" date="2015-11" db="EMBL/GenBank/DDBJ databases">
        <authorList>
            <person name="Blom J."/>
        </authorList>
    </citation>
    <scope>NUCLEOTIDE SEQUENCE [LARGE SCALE GENOMIC DNA]</scope>
</reference>
<organism evidence="10 11">
    <name type="scientific">Duffyella gerundensis</name>
    <dbReference type="NCBI Taxonomy" id="1619313"/>
    <lineage>
        <taxon>Bacteria</taxon>
        <taxon>Pseudomonadati</taxon>
        <taxon>Pseudomonadota</taxon>
        <taxon>Gammaproteobacteria</taxon>
        <taxon>Enterobacterales</taxon>
        <taxon>Erwiniaceae</taxon>
        <taxon>Duffyella</taxon>
    </lineage>
</organism>
<name>A0A0U5L2X2_9GAMM</name>
<keyword evidence="3 8" id="KW-1003">Cell membrane</keyword>
<dbReference type="GO" id="GO:0022857">
    <property type="term" value="F:transmembrane transporter activity"/>
    <property type="evidence" value="ECO:0007669"/>
    <property type="project" value="UniProtKB-UniRule"/>
</dbReference>
<feature type="transmembrane region" description="Helical" evidence="8">
    <location>
        <begin position="32"/>
        <end position="55"/>
    </location>
</feature>
<dbReference type="GO" id="GO:0005886">
    <property type="term" value="C:plasma membrane"/>
    <property type="evidence" value="ECO:0007669"/>
    <property type="project" value="UniProtKB-SubCell"/>
</dbReference>
<evidence type="ECO:0000256" key="6">
    <source>
        <dbReference type="ARBA" id="ARBA00022989"/>
    </source>
</evidence>
<evidence type="ECO:0000256" key="5">
    <source>
        <dbReference type="ARBA" id="ARBA00022692"/>
    </source>
</evidence>
<dbReference type="PATRIC" id="fig|1619313.3.peg.1221"/>
<dbReference type="STRING" id="1619313.EM595_1178"/>
<evidence type="ECO:0000256" key="7">
    <source>
        <dbReference type="ARBA" id="ARBA00023136"/>
    </source>
</evidence>
<feature type="transmembrane region" description="Helical" evidence="8">
    <location>
        <begin position="164"/>
        <end position="186"/>
    </location>
</feature>
<evidence type="ECO:0000256" key="1">
    <source>
        <dbReference type="ARBA" id="ARBA00004651"/>
    </source>
</evidence>
<keyword evidence="5 8" id="KW-0812">Transmembrane</keyword>
<accession>A0A0U5L2X2</accession>
<feature type="transmembrane region" description="Helical" evidence="8">
    <location>
        <begin position="98"/>
        <end position="118"/>
    </location>
</feature>
<keyword evidence="11" id="KW-1185">Reference proteome</keyword>
<proteinExistence type="inferred from homology"/>
<feature type="transmembrane region" description="Helical" evidence="8">
    <location>
        <begin position="265"/>
        <end position="284"/>
    </location>
</feature>
<gene>
    <name evidence="10" type="primary">yhhS2</name>
    <name evidence="10" type="ORF">EM595_1178</name>
</gene>
<keyword evidence="7 8" id="KW-0472">Membrane</keyword>
<feature type="domain" description="Major facilitator superfamily (MFS) profile" evidence="9">
    <location>
        <begin position="31"/>
        <end position="407"/>
    </location>
</feature>
<dbReference type="KEGG" id="ege:EM595_1178"/>
<dbReference type="InterPro" id="IPR036259">
    <property type="entry name" value="MFS_trans_sf"/>
</dbReference>
<protein>
    <recommendedName>
        <fullName evidence="8">Uncharacterized MFS-type transporter EM595_1178</fullName>
    </recommendedName>
</protein>
<comment type="similarity">
    <text evidence="8">Belongs to the major facilitator superfamily. YhhS family.</text>
</comment>
<dbReference type="SUPFAM" id="SSF103473">
    <property type="entry name" value="MFS general substrate transporter"/>
    <property type="match status" value="1"/>
</dbReference>
<comment type="caution">
    <text evidence="8">Lacks conserved residue(s) required for the propagation of feature annotation.</text>
</comment>
<keyword evidence="2 8" id="KW-0813">Transport</keyword>
<keyword evidence="6 8" id="KW-1133">Transmembrane helix</keyword>
<dbReference type="PANTHER" id="PTHR23517">
    <property type="entry name" value="RESISTANCE PROTEIN MDTM, PUTATIVE-RELATED-RELATED"/>
    <property type="match status" value="1"/>
</dbReference>
<dbReference type="InterPro" id="IPR020846">
    <property type="entry name" value="MFS_dom"/>
</dbReference>
<feature type="transmembrane region" description="Helical" evidence="8">
    <location>
        <begin position="383"/>
        <end position="404"/>
    </location>
</feature>
<evidence type="ECO:0000256" key="8">
    <source>
        <dbReference type="HAMAP-Rule" id="MF_01118"/>
    </source>
</evidence>
<keyword evidence="4 8" id="KW-0997">Cell inner membrane</keyword>
<evidence type="ECO:0000256" key="4">
    <source>
        <dbReference type="ARBA" id="ARBA00022519"/>
    </source>
</evidence>
<dbReference type="NCBIfam" id="NF009048">
    <property type="entry name" value="PRK12382.1"/>
    <property type="match status" value="1"/>
</dbReference>
<feature type="transmembrane region" description="Helical" evidence="8">
    <location>
        <begin position="233"/>
        <end position="259"/>
    </location>
</feature>
<feature type="transmembrane region" description="Helical" evidence="8">
    <location>
        <begin position="61"/>
        <end position="78"/>
    </location>
</feature>
<evidence type="ECO:0000256" key="3">
    <source>
        <dbReference type="ARBA" id="ARBA00022475"/>
    </source>
</evidence>
<dbReference type="AlphaFoldDB" id="A0A0U5L2X2"/>
<dbReference type="Gene3D" id="1.20.1250.20">
    <property type="entry name" value="MFS general substrate transporter like domains"/>
    <property type="match status" value="1"/>
</dbReference>
<evidence type="ECO:0000256" key="2">
    <source>
        <dbReference type="ARBA" id="ARBA00022448"/>
    </source>
</evidence>
<dbReference type="HAMAP" id="MF_01118">
    <property type="entry name" value="MFS_YhhS"/>
    <property type="match status" value="1"/>
</dbReference>
<dbReference type="PROSITE" id="PS50850">
    <property type="entry name" value="MFS"/>
    <property type="match status" value="1"/>
</dbReference>
<dbReference type="InterPro" id="IPR023008">
    <property type="entry name" value="MFS_YhhS-like"/>
</dbReference>
<dbReference type="InterPro" id="IPR011701">
    <property type="entry name" value="MFS"/>
</dbReference>
<evidence type="ECO:0000313" key="10">
    <source>
        <dbReference type="EMBL" id="CUU23413.1"/>
    </source>
</evidence>
<sequence>MMAFPSHTHNICYVFAMTQSAPLSNAQLNRRILSVIIFTFFCYLSVGLPLAVLPGFVHNQLGYSSFMAGLIISIQYFATLLSRPQSGTLADKLGPKRVVMLGLVCCGLSGLLTIAAALAASLPALSLGLLALGRVFLGIGESFTSTGSTLWGMNIVGPLQTARVISWNGVATYFAMALGAPLGVLLNTFFGLHGFAALVLLMGALGFVLASGKPAVSVALGERIPFHKVFSRVWFYGLGLGLGTIGFGVIATFITLYYASRDWQGAAFALTLFSLGFVVIRLLLGRFITQHGGLKVSLISFMVECIGLLIIWQADAIWLVDFGAFLTGAGFSLVFPALGVEAVKQVEQQNQGSALGTYSAFLDMGLGLTGPVAGLLIGRWGIASVYLAAALMVVGAMALILRLMQQQRILAKSH</sequence>
<dbReference type="InterPro" id="IPR050171">
    <property type="entry name" value="MFS_Transporters"/>
</dbReference>
<dbReference type="Proteomes" id="UP000059419">
    <property type="component" value="Chromosome 1"/>
</dbReference>
<dbReference type="Pfam" id="PF07690">
    <property type="entry name" value="MFS_1"/>
    <property type="match status" value="1"/>
</dbReference>